<comment type="catalytic activity">
    <reaction evidence="1">
        <text>3-dehydroquinate = 3-dehydroshikimate + H2O</text>
        <dbReference type="Rhea" id="RHEA:21096"/>
        <dbReference type="ChEBI" id="CHEBI:15377"/>
        <dbReference type="ChEBI" id="CHEBI:16630"/>
        <dbReference type="ChEBI" id="CHEBI:32364"/>
        <dbReference type="EC" id="4.2.1.10"/>
    </reaction>
</comment>
<dbReference type="Proteomes" id="UP000070572">
    <property type="component" value="Unassembled WGS sequence"/>
</dbReference>
<dbReference type="GO" id="GO:0046279">
    <property type="term" value="P:3,4-dihydroxybenzoate biosynthetic process"/>
    <property type="evidence" value="ECO:0007669"/>
    <property type="project" value="TreeGrafter"/>
</dbReference>
<sequence>MFELVRLPGGKPMEPGSLFSPGRPALIVPLTGTNQVELRGQISRIPQAADLVEWRLDLLREYHNPAYLREIVEAVAPVIKLPWLATCRSKHQGGGSQMVPTHQFETMKMLVKAGASALDIEDDFSLATEALAYAHDLGVVSVLSRHYFAAAEAEKMDRESIYNWLAAAHERGAQVAKLALTITSTQHLLAVFTAMENYYRDTAGKRPFLVAGMGPLGTASRLVGGVFGNCATFAVLPGAEPSAPGQVTAALQAEVLSALGKEES</sequence>
<evidence type="ECO:0000313" key="8">
    <source>
        <dbReference type="Proteomes" id="UP000243201"/>
    </source>
</evidence>
<dbReference type="EMBL" id="LSDN01000003">
    <property type="protein sequence ID" value="KXB82085.1"/>
    <property type="molecule type" value="Genomic_DNA"/>
</dbReference>
<dbReference type="SUPFAM" id="SSF51569">
    <property type="entry name" value="Aldolase"/>
    <property type="match status" value="1"/>
</dbReference>
<dbReference type="InterPro" id="IPR013785">
    <property type="entry name" value="Aldolase_TIM"/>
</dbReference>
<keyword evidence="4" id="KW-0704">Schiff base</keyword>
<dbReference type="InterPro" id="IPR050146">
    <property type="entry name" value="Type-I_3-dehydroquinase"/>
</dbReference>
<evidence type="ECO:0000313" key="6">
    <source>
        <dbReference type="EMBL" id="PMB91067.1"/>
    </source>
</evidence>
<dbReference type="PANTHER" id="PTHR43699">
    <property type="entry name" value="3-DEHYDROQUINATE DEHYDRATASE"/>
    <property type="match status" value="1"/>
</dbReference>
<evidence type="ECO:0000256" key="1">
    <source>
        <dbReference type="ARBA" id="ARBA00001864"/>
    </source>
</evidence>
<protein>
    <recommendedName>
        <fullName evidence="2">3-dehydroquinate dehydratase</fullName>
        <ecNumber evidence="2">4.2.1.10</ecNumber>
    </recommendedName>
</protein>
<keyword evidence="3" id="KW-0456">Lyase</keyword>
<evidence type="ECO:0000313" key="5">
    <source>
        <dbReference type="EMBL" id="KXB82085.1"/>
    </source>
</evidence>
<dbReference type="EMBL" id="PNGC01000001">
    <property type="protein sequence ID" value="PMB91067.1"/>
    <property type="molecule type" value="Genomic_DNA"/>
</dbReference>
<reference evidence="6 8" key="2">
    <citation type="submission" date="2017-09" db="EMBL/GenBank/DDBJ databases">
        <title>Bacterial strain isolated from the female urinary microbiota.</title>
        <authorList>
            <person name="Thomas-White K."/>
            <person name="Kumar N."/>
            <person name="Forster S."/>
            <person name="Putonti C."/>
            <person name="Lawley T."/>
            <person name="Wolfe A.J."/>
        </authorList>
    </citation>
    <scope>NUCLEOTIDE SEQUENCE [LARGE SCALE GENOMIC DNA]</scope>
    <source>
        <strain evidence="6 8">UMB0744</strain>
    </source>
</reference>
<comment type="caution">
    <text evidence="5">The sequence shown here is derived from an EMBL/GenBank/DDBJ whole genome shotgun (WGS) entry which is preliminary data.</text>
</comment>
<dbReference type="InterPro" id="IPR001381">
    <property type="entry name" value="DHquinase_I"/>
</dbReference>
<dbReference type="Gene3D" id="3.20.20.70">
    <property type="entry name" value="Aldolase class I"/>
    <property type="match status" value="1"/>
</dbReference>
<gene>
    <name evidence="6" type="ORF">CJ240_05070</name>
    <name evidence="5" type="ORF">HMPREF1862_00149</name>
</gene>
<accession>A0AB34X211</accession>
<keyword evidence="8" id="KW-1185">Reference proteome</keyword>
<dbReference type="AlphaFoldDB" id="A0AB34X211"/>
<organism evidence="5 7">
    <name type="scientific">Varibaculum cambriense</name>
    <dbReference type="NCBI Taxonomy" id="184870"/>
    <lineage>
        <taxon>Bacteria</taxon>
        <taxon>Bacillati</taxon>
        <taxon>Actinomycetota</taxon>
        <taxon>Actinomycetes</taxon>
        <taxon>Actinomycetales</taxon>
        <taxon>Actinomycetaceae</taxon>
        <taxon>Varibaculum</taxon>
    </lineage>
</organism>
<reference evidence="5 7" key="1">
    <citation type="submission" date="2016-01" db="EMBL/GenBank/DDBJ databases">
        <authorList>
            <person name="Mitreva M."/>
            <person name="Pepin K.H."/>
            <person name="Mihindukulasuriya K.A."/>
            <person name="Fulton R."/>
            <person name="Fronick C."/>
            <person name="O'Laughlin M."/>
            <person name="Miner T."/>
            <person name="Herter B."/>
            <person name="Rosa B.A."/>
            <person name="Cordes M."/>
            <person name="Tomlinson C."/>
            <person name="Wollam A."/>
            <person name="Palsikar V.B."/>
            <person name="Mardis E.R."/>
            <person name="Wilson R.K."/>
        </authorList>
    </citation>
    <scope>NUCLEOTIDE SEQUENCE [LARGE SCALE GENOMIC DNA]</scope>
    <source>
        <strain evidence="5 7">DNF00696</strain>
    </source>
</reference>
<dbReference type="CDD" id="cd00502">
    <property type="entry name" value="DHQase_I"/>
    <property type="match status" value="1"/>
</dbReference>
<evidence type="ECO:0000313" key="7">
    <source>
        <dbReference type="Proteomes" id="UP000070572"/>
    </source>
</evidence>
<name>A0AB34X211_9ACTO</name>
<dbReference type="Proteomes" id="UP000243201">
    <property type="component" value="Unassembled WGS sequence"/>
</dbReference>
<dbReference type="EC" id="4.2.1.10" evidence="2"/>
<evidence type="ECO:0000256" key="3">
    <source>
        <dbReference type="ARBA" id="ARBA00023239"/>
    </source>
</evidence>
<evidence type="ECO:0000256" key="2">
    <source>
        <dbReference type="ARBA" id="ARBA00012060"/>
    </source>
</evidence>
<dbReference type="GO" id="GO:0003855">
    <property type="term" value="F:3-dehydroquinate dehydratase activity"/>
    <property type="evidence" value="ECO:0007669"/>
    <property type="project" value="UniProtKB-EC"/>
</dbReference>
<evidence type="ECO:0000256" key="4">
    <source>
        <dbReference type="ARBA" id="ARBA00023270"/>
    </source>
</evidence>
<dbReference type="PANTHER" id="PTHR43699:SF1">
    <property type="entry name" value="3-DEHYDROQUINATE DEHYDRATASE"/>
    <property type="match status" value="1"/>
</dbReference>
<proteinExistence type="predicted"/>
<dbReference type="Pfam" id="PF01487">
    <property type="entry name" value="DHquinase_I"/>
    <property type="match status" value="1"/>
</dbReference>